<dbReference type="GO" id="GO:0016746">
    <property type="term" value="F:acyltransferase activity"/>
    <property type="evidence" value="ECO:0007669"/>
    <property type="project" value="UniProtKB-KW"/>
</dbReference>
<evidence type="ECO:0000256" key="2">
    <source>
        <dbReference type="ARBA" id="ARBA00010323"/>
    </source>
</evidence>
<dbReference type="GO" id="GO:0042121">
    <property type="term" value="P:alginic acid biosynthetic process"/>
    <property type="evidence" value="ECO:0007669"/>
    <property type="project" value="InterPro"/>
</dbReference>
<evidence type="ECO:0000256" key="6">
    <source>
        <dbReference type="ARBA" id="ARBA00022989"/>
    </source>
</evidence>
<accession>A0A0C1Y1M7</accession>
<dbReference type="EMBL" id="JTHE02000003">
    <property type="protein sequence ID" value="NEV66852.1"/>
    <property type="molecule type" value="Genomic_DNA"/>
</dbReference>
<dbReference type="InterPro" id="IPR051085">
    <property type="entry name" value="MB_O-acyltransferase"/>
</dbReference>
<evidence type="ECO:0000313" key="10">
    <source>
        <dbReference type="EMBL" id="NEV66852.1"/>
    </source>
</evidence>
<keyword evidence="3 9" id="KW-1003">Cell membrane</keyword>
<name>A0A0C1Y1M7_9CYAN</name>
<evidence type="ECO:0000256" key="3">
    <source>
        <dbReference type="ARBA" id="ARBA00022475"/>
    </source>
</evidence>
<evidence type="ECO:0000256" key="1">
    <source>
        <dbReference type="ARBA" id="ARBA00004651"/>
    </source>
</evidence>
<sequence length="530" mass="60499">MLFNSPIFIFFFLPAVLSVFLLLKSLSARSDHHLQKRLPIIWLIFASLFFYGWWYPGNLAIILTSITLNYGLGILLNRNGFSAIVRKLLLVVGIGGNLLAIAYYKYAVFLVENANILLGQNFQVPSIVLPIAISFFTFQQIAYLVDAYAVRTEERNFINYVFFITFFPQLIAGPIVHHSDVLPQLSQTRWKVAIPEVMIGITIFIMGLFKKVVFADSIAEYATPVFNAASENIIPTFSEAWVGALAYTFQLYFDFSGYSDMAIGLAFMFGIRLPINFFSPYQAISITDFWRRWHITLSNFLRDYLYIPLGGNRKGNIRQGLNLMTTMLLGGLWHGAGWTFIFWGGLHGLALVINHQYRTIRKRLGHQIDRDSALLKLMGWSMTFIFVVIAWVYFRAENFTTANIILASMFGFNGIELPSTFQPLLGSFSNSGIGFSGFTAAIGLREKRALFWLFCLGMTAFIMPNTQEWMGRYTPVLKMPTQMGSLLTKRSWFELLRWHPNKVWSITIGFAAGICFLALNRISEFLYFQF</sequence>
<keyword evidence="8 9" id="KW-0012">Acyltransferase</keyword>
<keyword evidence="5" id="KW-0812">Transmembrane</keyword>
<keyword evidence="4 9" id="KW-0808">Transferase</keyword>
<reference evidence="10" key="3">
    <citation type="submission" date="2020-02" db="EMBL/GenBank/DDBJ databases">
        <authorList>
            <person name="Sarangi A.N."/>
            <person name="Ghosh S."/>
            <person name="Mukherjee M."/>
            <person name="Tripathy S."/>
        </authorList>
    </citation>
    <scope>NUCLEOTIDE SEQUENCE</scope>
    <source>
        <strain evidence="10">BDU141951</strain>
    </source>
</reference>
<evidence type="ECO:0000256" key="5">
    <source>
        <dbReference type="ARBA" id="ARBA00022692"/>
    </source>
</evidence>
<evidence type="ECO:0000256" key="8">
    <source>
        <dbReference type="ARBA" id="ARBA00023315"/>
    </source>
</evidence>
<reference evidence="10" key="2">
    <citation type="journal article" date="2015" name="Genome Announc.">
        <title>Draft Genome Sequence of Filamentous Marine Cyanobacterium Lyngbya confervoides Strain BDU141951.</title>
        <authorList>
            <person name="Chandrababunaidu M.M."/>
            <person name="Sen D."/>
            <person name="Tripathy S."/>
        </authorList>
    </citation>
    <scope>NUCLEOTIDE SEQUENCE</scope>
    <source>
        <strain evidence="10">BDU141951</strain>
    </source>
</reference>
<dbReference type="PIRSF" id="PIRSF500217">
    <property type="entry name" value="AlgI"/>
    <property type="match status" value="1"/>
</dbReference>
<dbReference type="AlphaFoldDB" id="A0A0C1Y1M7"/>
<dbReference type="Pfam" id="PF03062">
    <property type="entry name" value="MBOAT"/>
    <property type="match status" value="1"/>
</dbReference>
<dbReference type="InterPro" id="IPR024194">
    <property type="entry name" value="Ac/AlaTfrase_AlgI/DltB"/>
</dbReference>
<reference evidence="10" key="1">
    <citation type="submission" date="2014-11" db="EMBL/GenBank/DDBJ databases">
        <authorList>
            <person name="Malar M.C."/>
            <person name="Sen D."/>
            <person name="Tripathy S."/>
        </authorList>
    </citation>
    <scope>NUCLEOTIDE SEQUENCE</scope>
    <source>
        <strain evidence="10">BDU141951</strain>
    </source>
</reference>
<evidence type="ECO:0000256" key="4">
    <source>
        <dbReference type="ARBA" id="ARBA00022679"/>
    </source>
</evidence>
<dbReference type="GO" id="GO:0005886">
    <property type="term" value="C:plasma membrane"/>
    <property type="evidence" value="ECO:0007669"/>
    <property type="project" value="UniProtKB-SubCell"/>
</dbReference>
<protein>
    <submittedName>
        <fullName evidence="10">MBOAT family protein</fullName>
    </submittedName>
</protein>
<keyword evidence="6" id="KW-1133">Transmembrane helix</keyword>
<evidence type="ECO:0000256" key="7">
    <source>
        <dbReference type="ARBA" id="ARBA00023136"/>
    </source>
</evidence>
<dbReference type="InterPro" id="IPR004299">
    <property type="entry name" value="MBOAT_fam"/>
</dbReference>
<evidence type="ECO:0000256" key="9">
    <source>
        <dbReference type="PIRNR" id="PIRNR016636"/>
    </source>
</evidence>
<dbReference type="PANTHER" id="PTHR13285">
    <property type="entry name" value="ACYLTRANSFERASE"/>
    <property type="match status" value="1"/>
</dbReference>
<comment type="subcellular location">
    <subcellularLocation>
        <location evidence="1">Cell membrane</location>
        <topology evidence="1">Multi-pass membrane protein</topology>
    </subcellularLocation>
</comment>
<organism evidence="10">
    <name type="scientific">Lyngbya confervoides BDU141951</name>
    <dbReference type="NCBI Taxonomy" id="1574623"/>
    <lineage>
        <taxon>Bacteria</taxon>
        <taxon>Bacillati</taxon>
        <taxon>Cyanobacteriota</taxon>
        <taxon>Cyanophyceae</taxon>
        <taxon>Oscillatoriophycideae</taxon>
        <taxon>Oscillatoriales</taxon>
        <taxon>Microcoleaceae</taxon>
        <taxon>Lyngbya</taxon>
    </lineage>
</organism>
<dbReference type="PIRSF" id="PIRSF016636">
    <property type="entry name" value="AlgI_DltB"/>
    <property type="match status" value="1"/>
</dbReference>
<comment type="caution">
    <text evidence="10">The sequence shown here is derived from an EMBL/GenBank/DDBJ whole genome shotgun (WGS) entry which is preliminary data.</text>
</comment>
<proteinExistence type="inferred from homology"/>
<keyword evidence="7 9" id="KW-0472">Membrane</keyword>
<comment type="similarity">
    <text evidence="2 9">Belongs to the membrane-bound acyltransferase family.</text>
</comment>
<dbReference type="PANTHER" id="PTHR13285:SF23">
    <property type="entry name" value="TEICHOIC ACID D-ALANYLTRANSFERASE"/>
    <property type="match status" value="1"/>
</dbReference>
<dbReference type="InterPro" id="IPR028362">
    <property type="entry name" value="AlgI"/>
</dbReference>
<gene>
    <name evidence="10" type="ORF">QQ91_006950</name>
</gene>